<dbReference type="GO" id="GO:0015031">
    <property type="term" value="P:protein transport"/>
    <property type="evidence" value="ECO:0007669"/>
    <property type="project" value="UniProtKB-KW"/>
</dbReference>
<feature type="domain" description="TonB C-terminal" evidence="10">
    <location>
        <begin position="166"/>
        <end position="257"/>
    </location>
</feature>
<dbReference type="PANTHER" id="PTHR33446">
    <property type="entry name" value="PROTEIN TONB-RELATED"/>
    <property type="match status" value="1"/>
</dbReference>
<organism evidence="11 12">
    <name type="scientific">Solirubrum puertoriconensis</name>
    <dbReference type="NCBI Taxonomy" id="1751427"/>
    <lineage>
        <taxon>Bacteria</taxon>
        <taxon>Pseudomonadati</taxon>
        <taxon>Bacteroidota</taxon>
        <taxon>Cytophagia</taxon>
        <taxon>Cytophagales</taxon>
    </lineage>
</organism>
<keyword evidence="12" id="KW-1185">Reference proteome</keyword>
<dbReference type="Proteomes" id="UP000054223">
    <property type="component" value="Unassembled WGS sequence"/>
</dbReference>
<keyword evidence="7" id="KW-0653">Protein transport</keyword>
<dbReference type="GO" id="GO:0055085">
    <property type="term" value="P:transmembrane transport"/>
    <property type="evidence" value="ECO:0007669"/>
    <property type="project" value="InterPro"/>
</dbReference>
<evidence type="ECO:0000256" key="9">
    <source>
        <dbReference type="ARBA" id="ARBA00023136"/>
    </source>
</evidence>
<evidence type="ECO:0000256" key="2">
    <source>
        <dbReference type="ARBA" id="ARBA00006555"/>
    </source>
</evidence>
<evidence type="ECO:0000256" key="3">
    <source>
        <dbReference type="ARBA" id="ARBA00022448"/>
    </source>
</evidence>
<dbReference type="EMBL" id="LNAL01000006">
    <property type="protein sequence ID" value="KUG08180.1"/>
    <property type="molecule type" value="Genomic_DNA"/>
</dbReference>
<sequence>MQMISFYVCRIYILYQMKYIICLGLLGISVASYGQETKKVTEQQGNAKEQYSALKSDPKVKHGPYARYEGRSGQLAERGYYRNGVRDSIWTEYHWGGSKVRARGKYRNNEKVGEWEAYDYKGELVQRYDYTKRQLLLDKPSQWAEKVTARALNTEAALDNKPVYIGGWDAVFRTVGMNIRYPALALRTGIQGDVRVAFTVDADGKASDFRVAKGIGAGCDEESLRVISLITDGWFPAQAGGQPVASEIEVPVSFSIK</sequence>
<keyword evidence="5" id="KW-0997">Cell inner membrane</keyword>
<dbReference type="InterPro" id="IPR037682">
    <property type="entry name" value="TonB_C"/>
</dbReference>
<keyword evidence="4" id="KW-1003">Cell membrane</keyword>
<dbReference type="PANTHER" id="PTHR33446:SF2">
    <property type="entry name" value="PROTEIN TONB"/>
    <property type="match status" value="1"/>
</dbReference>
<gene>
    <name evidence="11" type="ORF">ASU33_08285</name>
</gene>
<dbReference type="InterPro" id="IPR006260">
    <property type="entry name" value="TonB/TolA_C"/>
</dbReference>
<evidence type="ECO:0000256" key="6">
    <source>
        <dbReference type="ARBA" id="ARBA00022692"/>
    </source>
</evidence>
<dbReference type="InterPro" id="IPR051045">
    <property type="entry name" value="TonB-dependent_transducer"/>
</dbReference>
<name>A0A9X0HLG3_SOLP1</name>
<comment type="caution">
    <text evidence="11">The sequence shown here is derived from an EMBL/GenBank/DDBJ whole genome shotgun (WGS) entry which is preliminary data.</text>
</comment>
<keyword evidence="9" id="KW-0472">Membrane</keyword>
<evidence type="ECO:0000256" key="4">
    <source>
        <dbReference type="ARBA" id="ARBA00022475"/>
    </source>
</evidence>
<dbReference type="GO" id="GO:0098797">
    <property type="term" value="C:plasma membrane protein complex"/>
    <property type="evidence" value="ECO:0007669"/>
    <property type="project" value="TreeGrafter"/>
</dbReference>
<dbReference type="Gene3D" id="3.30.1150.10">
    <property type="match status" value="1"/>
</dbReference>
<evidence type="ECO:0000313" key="11">
    <source>
        <dbReference type="EMBL" id="KUG08180.1"/>
    </source>
</evidence>
<protein>
    <recommendedName>
        <fullName evidence="10">TonB C-terminal domain-containing protein</fullName>
    </recommendedName>
</protein>
<evidence type="ECO:0000256" key="5">
    <source>
        <dbReference type="ARBA" id="ARBA00022519"/>
    </source>
</evidence>
<evidence type="ECO:0000256" key="1">
    <source>
        <dbReference type="ARBA" id="ARBA00004383"/>
    </source>
</evidence>
<keyword evidence="6" id="KW-0812">Transmembrane</keyword>
<dbReference type="NCBIfam" id="TIGR01352">
    <property type="entry name" value="tonB_Cterm"/>
    <property type="match status" value="1"/>
</dbReference>
<evidence type="ECO:0000256" key="7">
    <source>
        <dbReference type="ARBA" id="ARBA00022927"/>
    </source>
</evidence>
<dbReference type="Pfam" id="PF03544">
    <property type="entry name" value="TonB_C"/>
    <property type="match status" value="1"/>
</dbReference>
<dbReference type="SUPFAM" id="SSF82185">
    <property type="entry name" value="Histone H3 K4-specific methyltransferase SET7/9 N-terminal domain"/>
    <property type="match status" value="1"/>
</dbReference>
<keyword evidence="8" id="KW-1133">Transmembrane helix</keyword>
<dbReference type="GO" id="GO:0031992">
    <property type="term" value="F:energy transducer activity"/>
    <property type="evidence" value="ECO:0007669"/>
    <property type="project" value="TreeGrafter"/>
</dbReference>
<dbReference type="Gene3D" id="2.20.110.10">
    <property type="entry name" value="Histone H3 K4-specific methyltransferase SET7/9 N-terminal domain"/>
    <property type="match status" value="1"/>
</dbReference>
<comment type="similarity">
    <text evidence="2">Belongs to the TonB family.</text>
</comment>
<evidence type="ECO:0000256" key="8">
    <source>
        <dbReference type="ARBA" id="ARBA00022989"/>
    </source>
</evidence>
<comment type="subcellular location">
    <subcellularLocation>
        <location evidence="1">Cell inner membrane</location>
        <topology evidence="1">Single-pass membrane protein</topology>
        <orientation evidence="1">Periplasmic side</orientation>
    </subcellularLocation>
</comment>
<reference evidence="11 12" key="1">
    <citation type="submission" date="2015-11" db="EMBL/GenBank/DDBJ databases">
        <title>Solirubrum puertoriconensis gen. nov. an environmental bacteria isolated in Puerto Rico.</title>
        <authorList>
            <person name="Cuebas-Irizarry M.F."/>
            <person name="Montalvo-Rodriguez R."/>
        </authorList>
    </citation>
    <scope>NUCLEOTIDE SEQUENCE [LARGE SCALE GENOMIC DNA]</scope>
    <source>
        <strain evidence="11 12">MC1A</strain>
    </source>
</reference>
<dbReference type="PROSITE" id="PS52015">
    <property type="entry name" value="TONB_CTD"/>
    <property type="match status" value="1"/>
</dbReference>
<dbReference type="SUPFAM" id="SSF74653">
    <property type="entry name" value="TolA/TonB C-terminal domain"/>
    <property type="match status" value="1"/>
</dbReference>
<proteinExistence type="inferred from homology"/>
<evidence type="ECO:0000313" key="12">
    <source>
        <dbReference type="Proteomes" id="UP000054223"/>
    </source>
</evidence>
<dbReference type="AlphaFoldDB" id="A0A9X0HLG3"/>
<evidence type="ECO:0000259" key="10">
    <source>
        <dbReference type="PROSITE" id="PS52015"/>
    </source>
</evidence>
<accession>A0A9X0HLG3</accession>
<keyword evidence="3" id="KW-0813">Transport</keyword>